<organism evidence="2 3">
    <name type="scientific">Dokdonella ginsengisoli</name>
    <dbReference type="NCBI Taxonomy" id="363846"/>
    <lineage>
        <taxon>Bacteria</taxon>
        <taxon>Pseudomonadati</taxon>
        <taxon>Pseudomonadota</taxon>
        <taxon>Gammaproteobacteria</taxon>
        <taxon>Lysobacterales</taxon>
        <taxon>Rhodanobacteraceae</taxon>
        <taxon>Dokdonella</taxon>
    </lineage>
</organism>
<dbReference type="Proteomes" id="UP001595886">
    <property type="component" value="Unassembled WGS sequence"/>
</dbReference>
<evidence type="ECO:0000313" key="3">
    <source>
        <dbReference type="Proteomes" id="UP001595886"/>
    </source>
</evidence>
<evidence type="ECO:0000313" key="2">
    <source>
        <dbReference type="EMBL" id="MFC4821149.1"/>
    </source>
</evidence>
<evidence type="ECO:0000256" key="1">
    <source>
        <dbReference type="SAM" id="Phobius"/>
    </source>
</evidence>
<accession>A0ABV9R040</accession>
<reference evidence="3" key="1">
    <citation type="journal article" date="2019" name="Int. J. Syst. Evol. Microbiol.">
        <title>The Global Catalogue of Microorganisms (GCM) 10K type strain sequencing project: providing services to taxonomists for standard genome sequencing and annotation.</title>
        <authorList>
            <consortium name="The Broad Institute Genomics Platform"/>
            <consortium name="The Broad Institute Genome Sequencing Center for Infectious Disease"/>
            <person name="Wu L."/>
            <person name="Ma J."/>
        </authorList>
    </citation>
    <scope>NUCLEOTIDE SEQUENCE [LARGE SCALE GENOMIC DNA]</scope>
    <source>
        <strain evidence="3">CCUG 30340</strain>
    </source>
</reference>
<sequence>MTYAFWISYACIAALAIWQQWQLRRLARDNRDLIGAFEAVRAAEAGWKKDFFELLEKVDPPQAAALRVFEAKAIAEAGHDR</sequence>
<name>A0ABV9R040_9GAMM</name>
<keyword evidence="1" id="KW-1133">Transmembrane helix</keyword>
<keyword evidence="3" id="KW-1185">Reference proteome</keyword>
<keyword evidence="1" id="KW-0812">Transmembrane</keyword>
<dbReference type="EMBL" id="JBHSHD010000010">
    <property type="protein sequence ID" value="MFC4821149.1"/>
    <property type="molecule type" value="Genomic_DNA"/>
</dbReference>
<comment type="caution">
    <text evidence="2">The sequence shown here is derived from an EMBL/GenBank/DDBJ whole genome shotgun (WGS) entry which is preliminary data.</text>
</comment>
<protein>
    <submittedName>
        <fullName evidence="2">Uncharacterized protein</fullName>
    </submittedName>
</protein>
<proteinExistence type="predicted"/>
<dbReference type="RefSeq" id="WP_380021435.1">
    <property type="nucleotide sequence ID" value="NZ_JBHSHD010000010.1"/>
</dbReference>
<keyword evidence="1" id="KW-0472">Membrane</keyword>
<feature type="transmembrane region" description="Helical" evidence="1">
    <location>
        <begin position="6"/>
        <end position="23"/>
    </location>
</feature>
<gene>
    <name evidence="2" type="ORF">ACFO6Q_12505</name>
</gene>